<dbReference type="Gene3D" id="1.10.10.10">
    <property type="entry name" value="Winged helix-like DNA-binding domain superfamily/Winged helix DNA-binding domain"/>
    <property type="match status" value="1"/>
</dbReference>
<dbReference type="GO" id="GO:0003677">
    <property type="term" value="F:DNA binding"/>
    <property type="evidence" value="ECO:0007669"/>
    <property type="project" value="InterPro"/>
</dbReference>
<dbReference type="InterPro" id="IPR014284">
    <property type="entry name" value="RNA_pol_sigma-70_dom"/>
</dbReference>
<feature type="domain" description="RNA polymerase sigma-70 region 2" evidence="5">
    <location>
        <begin position="15"/>
        <end position="82"/>
    </location>
</feature>
<dbReference type="GO" id="GO:0016987">
    <property type="term" value="F:sigma factor activity"/>
    <property type="evidence" value="ECO:0007669"/>
    <property type="project" value="UniProtKB-KW"/>
</dbReference>
<dbReference type="SUPFAM" id="SSF88659">
    <property type="entry name" value="Sigma3 and sigma4 domains of RNA polymerase sigma factors"/>
    <property type="match status" value="1"/>
</dbReference>
<dbReference type="Pfam" id="PF04542">
    <property type="entry name" value="Sigma70_r2"/>
    <property type="match status" value="1"/>
</dbReference>
<dbReference type="GO" id="GO:0006352">
    <property type="term" value="P:DNA-templated transcription initiation"/>
    <property type="evidence" value="ECO:0007669"/>
    <property type="project" value="InterPro"/>
</dbReference>
<dbReference type="CDD" id="cd06171">
    <property type="entry name" value="Sigma70_r4"/>
    <property type="match status" value="1"/>
</dbReference>
<comment type="similarity">
    <text evidence="1">Belongs to the sigma-70 factor family. ECF subfamily.</text>
</comment>
<dbReference type="EMBL" id="AYLO01000079">
    <property type="protein sequence ID" value="ESS71953.1"/>
    <property type="molecule type" value="Genomic_DNA"/>
</dbReference>
<evidence type="ECO:0000259" key="5">
    <source>
        <dbReference type="Pfam" id="PF04542"/>
    </source>
</evidence>
<dbReference type="InterPro" id="IPR039425">
    <property type="entry name" value="RNA_pol_sigma-70-like"/>
</dbReference>
<keyword evidence="8" id="KW-1185">Reference proteome</keyword>
<dbReference type="STRING" id="1116472.MGMO_82c00040"/>
<organism evidence="7 8">
    <name type="scientific">Methyloglobulus morosus KoM1</name>
    <dbReference type="NCBI Taxonomy" id="1116472"/>
    <lineage>
        <taxon>Bacteria</taxon>
        <taxon>Pseudomonadati</taxon>
        <taxon>Pseudomonadota</taxon>
        <taxon>Gammaproteobacteria</taxon>
        <taxon>Methylococcales</taxon>
        <taxon>Methylococcaceae</taxon>
        <taxon>Methyloglobulus</taxon>
    </lineage>
</organism>
<evidence type="ECO:0000256" key="4">
    <source>
        <dbReference type="ARBA" id="ARBA00023163"/>
    </source>
</evidence>
<evidence type="ECO:0000259" key="6">
    <source>
        <dbReference type="Pfam" id="PF08281"/>
    </source>
</evidence>
<dbReference type="AlphaFoldDB" id="V5C5F3"/>
<dbReference type="SUPFAM" id="SSF88946">
    <property type="entry name" value="Sigma2 domain of RNA polymerase sigma factors"/>
    <property type="match status" value="1"/>
</dbReference>
<dbReference type="RefSeq" id="WP_023495003.1">
    <property type="nucleotide sequence ID" value="NZ_AYLO01000079.1"/>
</dbReference>
<dbReference type="InterPro" id="IPR013325">
    <property type="entry name" value="RNA_pol_sigma_r2"/>
</dbReference>
<dbReference type="InterPro" id="IPR013249">
    <property type="entry name" value="RNA_pol_sigma70_r4_t2"/>
</dbReference>
<feature type="domain" description="RNA polymerase sigma factor 70 region 4 type 2" evidence="6">
    <location>
        <begin position="113"/>
        <end position="165"/>
    </location>
</feature>
<dbReference type="Pfam" id="PF08281">
    <property type="entry name" value="Sigma70_r4_2"/>
    <property type="match status" value="1"/>
</dbReference>
<evidence type="ECO:0000256" key="3">
    <source>
        <dbReference type="ARBA" id="ARBA00023082"/>
    </source>
</evidence>
<dbReference type="Gene3D" id="1.10.1740.10">
    <property type="match status" value="1"/>
</dbReference>
<evidence type="ECO:0000313" key="7">
    <source>
        <dbReference type="EMBL" id="ESS71953.1"/>
    </source>
</evidence>
<proteinExistence type="inferred from homology"/>
<dbReference type="Proteomes" id="UP000017842">
    <property type="component" value="Unassembled WGS sequence"/>
</dbReference>
<sequence>MAINAETNTHLNRVYLAYRPALLRFLTLSTHSPEMAADLVQELYLRLPYLHPVPDSDNAIKAWLFKVATNMATDHFRTEKRRSELVHGHFAEQDETELTPTPEKIAVDGDQLRQLQATLEALPKVCKEVLYLSRIEGLTHQAIAERLGISKSWVEKKLVQALDHLRKAMADD</sequence>
<reference evidence="7 8" key="1">
    <citation type="journal article" date="2013" name="Genome Announc.">
        <title>Draft Genome Sequence of the Methanotrophic Gammaproteobacterium Methyloglobulus morosus DSM 22980 Strain KoM1.</title>
        <authorList>
            <person name="Poehlein A."/>
            <person name="Deutzmann J.S."/>
            <person name="Daniel R."/>
            <person name="Simeonova D.D."/>
        </authorList>
    </citation>
    <scope>NUCLEOTIDE SEQUENCE [LARGE SCALE GENOMIC DNA]</scope>
    <source>
        <strain evidence="7 8">KoM1</strain>
    </source>
</reference>
<evidence type="ECO:0000313" key="8">
    <source>
        <dbReference type="Proteomes" id="UP000017842"/>
    </source>
</evidence>
<keyword evidence="3" id="KW-0731">Sigma factor</keyword>
<evidence type="ECO:0000256" key="2">
    <source>
        <dbReference type="ARBA" id="ARBA00023015"/>
    </source>
</evidence>
<dbReference type="InterPro" id="IPR036388">
    <property type="entry name" value="WH-like_DNA-bd_sf"/>
</dbReference>
<accession>V5C5F3</accession>
<dbReference type="PANTHER" id="PTHR43133:SF63">
    <property type="entry name" value="RNA POLYMERASE SIGMA FACTOR FECI-RELATED"/>
    <property type="match status" value="1"/>
</dbReference>
<dbReference type="eggNOG" id="COG1595">
    <property type="taxonomic scope" value="Bacteria"/>
</dbReference>
<dbReference type="InterPro" id="IPR007627">
    <property type="entry name" value="RNA_pol_sigma70_r2"/>
</dbReference>
<name>V5C5F3_9GAMM</name>
<dbReference type="InterPro" id="IPR013324">
    <property type="entry name" value="RNA_pol_sigma_r3/r4-like"/>
</dbReference>
<gene>
    <name evidence="7" type="ORF">MGMO_82c00040</name>
</gene>
<dbReference type="PANTHER" id="PTHR43133">
    <property type="entry name" value="RNA POLYMERASE ECF-TYPE SIGMA FACTO"/>
    <property type="match status" value="1"/>
</dbReference>
<dbReference type="OrthoDB" id="9797134at2"/>
<comment type="caution">
    <text evidence="7">The sequence shown here is derived from an EMBL/GenBank/DDBJ whole genome shotgun (WGS) entry which is preliminary data.</text>
</comment>
<evidence type="ECO:0000256" key="1">
    <source>
        <dbReference type="ARBA" id="ARBA00010641"/>
    </source>
</evidence>
<keyword evidence="2" id="KW-0805">Transcription regulation</keyword>
<keyword evidence="4" id="KW-0804">Transcription</keyword>
<protein>
    <submittedName>
        <fullName evidence="7">RNA polymerase, sigma-24 subunit, ECF subfamily</fullName>
    </submittedName>
</protein>
<dbReference type="NCBIfam" id="TIGR02937">
    <property type="entry name" value="sigma70-ECF"/>
    <property type="match status" value="1"/>
</dbReference>